<gene>
    <name evidence="2" type="ORF">QQZ08_004291</name>
</gene>
<dbReference type="SMART" id="SM01111">
    <property type="entry name" value="CVNH"/>
    <property type="match status" value="1"/>
</dbReference>
<dbReference type="InterPro" id="IPR011058">
    <property type="entry name" value="Cyanovirin-N"/>
</dbReference>
<keyword evidence="3" id="KW-1185">Reference proteome</keyword>
<accession>A0ABR1I8B2</accession>
<dbReference type="PANTHER" id="PTHR42076">
    <property type="entry name" value="CYANOVIRIN-N HOMOLOG"/>
    <property type="match status" value="1"/>
</dbReference>
<reference evidence="2 3" key="1">
    <citation type="journal article" date="2025" name="Microbiol. Resour. Announc.">
        <title>Draft genome sequences for Neonectria magnoliae and Neonectria punicea, canker pathogens of Liriodendron tulipifera and Acer saccharum in West Virginia.</title>
        <authorList>
            <person name="Petronek H.M."/>
            <person name="Kasson M.T."/>
            <person name="Metheny A.M."/>
            <person name="Stauder C.M."/>
            <person name="Lovett B."/>
            <person name="Lynch S.C."/>
            <person name="Garnas J.R."/>
            <person name="Kasson L.R."/>
            <person name="Stajich J.E."/>
        </authorList>
    </citation>
    <scope>NUCLEOTIDE SEQUENCE [LARGE SCALE GENOMIC DNA]</scope>
    <source>
        <strain evidence="2 3">NRRL 64651</strain>
    </source>
</reference>
<dbReference type="EMBL" id="JAZAVK010000032">
    <property type="protein sequence ID" value="KAK7429076.1"/>
    <property type="molecule type" value="Genomic_DNA"/>
</dbReference>
<evidence type="ECO:0000259" key="1">
    <source>
        <dbReference type="SMART" id="SM01111"/>
    </source>
</evidence>
<evidence type="ECO:0000313" key="2">
    <source>
        <dbReference type="EMBL" id="KAK7429076.1"/>
    </source>
</evidence>
<dbReference type="Proteomes" id="UP001498421">
    <property type="component" value="Unassembled WGS sequence"/>
</dbReference>
<name>A0ABR1I8B2_9HYPO</name>
<feature type="domain" description="Cyanovirin-N" evidence="1">
    <location>
        <begin position="2"/>
        <end position="100"/>
    </location>
</feature>
<comment type="caution">
    <text evidence="2">The sequence shown here is derived from an EMBL/GenBank/DDBJ whole genome shotgun (WGS) entry which is preliminary data.</text>
</comment>
<dbReference type="Gene3D" id="2.30.60.10">
    <property type="entry name" value="Cyanovirin-N"/>
    <property type="match status" value="1"/>
</dbReference>
<organism evidence="2 3">
    <name type="scientific">Neonectria magnoliae</name>
    <dbReference type="NCBI Taxonomy" id="2732573"/>
    <lineage>
        <taxon>Eukaryota</taxon>
        <taxon>Fungi</taxon>
        <taxon>Dikarya</taxon>
        <taxon>Ascomycota</taxon>
        <taxon>Pezizomycotina</taxon>
        <taxon>Sordariomycetes</taxon>
        <taxon>Hypocreomycetidae</taxon>
        <taxon>Hypocreales</taxon>
        <taxon>Nectriaceae</taxon>
        <taxon>Neonectria</taxon>
    </lineage>
</organism>
<evidence type="ECO:0000313" key="3">
    <source>
        <dbReference type="Proteomes" id="UP001498421"/>
    </source>
</evidence>
<dbReference type="Pfam" id="PF08881">
    <property type="entry name" value="CVNH"/>
    <property type="match status" value="1"/>
</dbReference>
<protein>
    <recommendedName>
        <fullName evidence="1">Cyanovirin-N domain-containing protein</fullName>
    </recommendedName>
</protein>
<proteinExistence type="predicted"/>
<dbReference type="InterPro" id="IPR036673">
    <property type="entry name" value="Cyanovirin-N_sf"/>
</dbReference>
<dbReference type="PANTHER" id="PTHR42076:SF1">
    <property type="entry name" value="CYANOVIRIN-N DOMAIN-CONTAINING PROTEIN"/>
    <property type="match status" value="1"/>
</dbReference>
<sequence>MAFSQSSRNVRIEDAVLKAECLKEDNETYEYSEIPLDRILGNIDGQFQWGKQLFSQSARDINLQGEALLQARLEDEQGGWRVAYVNLDDHIRNTNGFLEPFNI</sequence>
<dbReference type="SUPFAM" id="SSF51322">
    <property type="entry name" value="Cyanovirin-N"/>
    <property type="match status" value="1"/>
</dbReference>